<proteinExistence type="predicted"/>
<accession>A0A6J5M223</accession>
<gene>
    <name evidence="4" type="ORF">UFOVP348_34</name>
</gene>
<name>A0A6J5M223_9CAUD</name>
<dbReference type="PANTHER" id="PTHR30473">
    <property type="entry name" value="PROTEIN PHOH"/>
    <property type="match status" value="1"/>
</dbReference>
<dbReference type="InterPro" id="IPR027417">
    <property type="entry name" value="P-loop_NTPase"/>
</dbReference>
<protein>
    <submittedName>
        <fullName evidence="4">PhoH Phosphate starvation-inducible protein PhoH, predicted ATPase</fullName>
    </submittedName>
</protein>
<dbReference type="Gene3D" id="3.40.50.300">
    <property type="entry name" value="P-loop containing nucleotide triphosphate hydrolases"/>
    <property type="match status" value="1"/>
</dbReference>
<evidence type="ECO:0000313" key="4">
    <source>
        <dbReference type="EMBL" id="CAB4139040.1"/>
    </source>
</evidence>
<sequence length="227" mass="25037">MATKRTSKYRAKEGEGRQIILLPKNENQAAYIKALKTSDQVIVTGPAGTGKTFIASTYAATLFAQGKIDKIILTRPNVASGRSLGFFPGTMEEKMAPWVIPFTDVLHACLGEGAFNIAMQKKQIDIVPFEVMRGRTFNNAFVILDEAQNTSPAEMKMFLTRIGDESKVLLNGDIKQSDLRSTSGLKTIIDMISKQKMPVDHIEFTVDDIVRSGICAMWVKAFDKVGI</sequence>
<dbReference type="EMBL" id="LR796364">
    <property type="protein sequence ID" value="CAB4139040.1"/>
    <property type="molecule type" value="Genomic_DNA"/>
</dbReference>
<keyword evidence="1" id="KW-0547">Nucleotide-binding</keyword>
<evidence type="ECO:0000256" key="1">
    <source>
        <dbReference type="ARBA" id="ARBA00022741"/>
    </source>
</evidence>
<reference evidence="4" key="1">
    <citation type="submission" date="2020-04" db="EMBL/GenBank/DDBJ databases">
        <authorList>
            <person name="Chiriac C."/>
            <person name="Salcher M."/>
            <person name="Ghai R."/>
            <person name="Kavagutti S V."/>
        </authorList>
    </citation>
    <scope>NUCLEOTIDE SEQUENCE</scope>
</reference>
<evidence type="ECO:0000256" key="2">
    <source>
        <dbReference type="ARBA" id="ARBA00022840"/>
    </source>
</evidence>
<dbReference type="SUPFAM" id="SSF52540">
    <property type="entry name" value="P-loop containing nucleoside triphosphate hydrolases"/>
    <property type="match status" value="1"/>
</dbReference>
<dbReference type="PANTHER" id="PTHR30473:SF3">
    <property type="entry name" value="PROTEIN PHOH"/>
    <property type="match status" value="1"/>
</dbReference>
<dbReference type="InterPro" id="IPR003714">
    <property type="entry name" value="PhoH"/>
</dbReference>
<evidence type="ECO:0000259" key="3">
    <source>
        <dbReference type="Pfam" id="PF02562"/>
    </source>
</evidence>
<keyword evidence="2" id="KW-0067">ATP-binding</keyword>
<dbReference type="GO" id="GO:0005524">
    <property type="term" value="F:ATP binding"/>
    <property type="evidence" value="ECO:0007669"/>
    <property type="project" value="UniProtKB-KW"/>
</dbReference>
<feature type="domain" description="PhoH-like protein" evidence="3">
    <location>
        <begin position="23"/>
        <end position="222"/>
    </location>
</feature>
<organism evidence="4">
    <name type="scientific">uncultured Caudovirales phage</name>
    <dbReference type="NCBI Taxonomy" id="2100421"/>
    <lineage>
        <taxon>Viruses</taxon>
        <taxon>Duplodnaviria</taxon>
        <taxon>Heunggongvirae</taxon>
        <taxon>Uroviricota</taxon>
        <taxon>Caudoviricetes</taxon>
        <taxon>Peduoviridae</taxon>
        <taxon>Maltschvirus</taxon>
        <taxon>Maltschvirus maltsch</taxon>
    </lineage>
</organism>
<dbReference type="Pfam" id="PF02562">
    <property type="entry name" value="PhoH"/>
    <property type="match status" value="1"/>
</dbReference>
<dbReference type="InterPro" id="IPR051451">
    <property type="entry name" value="PhoH2-like"/>
</dbReference>